<evidence type="ECO:0000256" key="3">
    <source>
        <dbReference type="ARBA" id="ARBA00022691"/>
    </source>
</evidence>
<evidence type="ECO:0000313" key="8">
    <source>
        <dbReference type="EMBL" id="GAV68646.1"/>
    </source>
</evidence>
<dbReference type="STRING" id="3775.A0A1Q3BKT5"/>
<dbReference type="GO" id="GO:0008033">
    <property type="term" value="P:tRNA processing"/>
    <property type="evidence" value="ECO:0007669"/>
    <property type="project" value="UniProtKB-KW"/>
</dbReference>
<feature type="domain" description="DTW" evidence="7">
    <location>
        <begin position="52"/>
        <end position="360"/>
    </location>
</feature>
<dbReference type="EC" id="2.5.1.25" evidence="1"/>
<evidence type="ECO:0000256" key="4">
    <source>
        <dbReference type="ARBA" id="ARBA00022694"/>
    </source>
</evidence>
<evidence type="ECO:0000313" key="9">
    <source>
        <dbReference type="Proteomes" id="UP000187406"/>
    </source>
</evidence>
<keyword evidence="4" id="KW-0819">tRNA processing</keyword>
<dbReference type="InterPro" id="IPR005636">
    <property type="entry name" value="DTW"/>
</dbReference>
<feature type="non-terminal residue" evidence="8">
    <location>
        <position position="365"/>
    </location>
</feature>
<dbReference type="PANTHER" id="PTHR21392">
    <property type="entry name" value="TRNA-URIDINE AMINOCARBOXYPROPYLTRANSFERASE 2"/>
    <property type="match status" value="1"/>
</dbReference>
<keyword evidence="2" id="KW-0808">Transferase</keyword>
<evidence type="ECO:0000256" key="1">
    <source>
        <dbReference type="ARBA" id="ARBA00012386"/>
    </source>
</evidence>
<dbReference type="EMBL" id="BDDD01000647">
    <property type="protein sequence ID" value="GAV68646.1"/>
    <property type="molecule type" value="Genomic_DNA"/>
</dbReference>
<reference evidence="9" key="1">
    <citation type="submission" date="2016-04" db="EMBL/GenBank/DDBJ databases">
        <title>Cephalotus genome sequencing.</title>
        <authorList>
            <person name="Fukushima K."/>
            <person name="Hasebe M."/>
            <person name="Fang X."/>
        </authorList>
    </citation>
    <scope>NUCLEOTIDE SEQUENCE [LARGE SCALE GENOMIC DNA]</scope>
    <source>
        <strain evidence="9">cv. St1</strain>
    </source>
</reference>
<keyword evidence="9" id="KW-1185">Reference proteome</keyword>
<comment type="similarity">
    <text evidence="5">Belongs to the TDD superfamily. DTWD2 family.</text>
</comment>
<accession>A0A1Q3BKT5</accession>
<name>A0A1Q3BKT5_CEPFO</name>
<gene>
    <name evidence="8" type="ORF">CFOL_v3_12149</name>
</gene>
<keyword evidence="3" id="KW-0949">S-adenosyl-L-methionine</keyword>
<dbReference type="InParanoid" id="A0A1Q3BKT5"/>
<comment type="catalytic activity">
    <reaction evidence="6">
        <text>a uridine in tRNA + S-adenosyl-L-methionine = a 3-[(3S)-3-amino-3-carboxypropyl]uridine in tRNA + S-methyl-5'-thioadenosine + H(+)</text>
        <dbReference type="Rhea" id="RHEA:62432"/>
        <dbReference type="Rhea" id="RHEA-COMP:13339"/>
        <dbReference type="Rhea" id="RHEA-COMP:16092"/>
        <dbReference type="ChEBI" id="CHEBI:15378"/>
        <dbReference type="ChEBI" id="CHEBI:17509"/>
        <dbReference type="ChEBI" id="CHEBI:59789"/>
        <dbReference type="ChEBI" id="CHEBI:65315"/>
        <dbReference type="ChEBI" id="CHEBI:82930"/>
        <dbReference type="EC" id="2.5.1.25"/>
    </reaction>
</comment>
<proteinExistence type="inferred from homology"/>
<dbReference type="InterPro" id="IPR039262">
    <property type="entry name" value="DTWD2/TAPT"/>
</dbReference>
<evidence type="ECO:0000256" key="2">
    <source>
        <dbReference type="ARBA" id="ARBA00022679"/>
    </source>
</evidence>
<dbReference type="SMART" id="SM01144">
    <property type="entry name" value="DTW"/>
    <property type="match status" value="1"/>
</dbReference>
<dbReference type="FunCoup" id="A0A1Q3BKT5">
    <property type="interactions" value="117"/>
</dbReference>
<protein>
    <recommendedName>
        <fullName evidence="1">tRNA-uridine aminocarboxypropyltransferase</fullName>
        <ecNumber evidence="1">2.5.1.25</ecNumber>
    </recommendedName>
</protein>
<comment type="caution">
    <text evidence="8">The sequence shown here is derived from an EMBL/GenBank/DDBJ whole genome shotgun (WGS) entry which is preliminary data.</text>
</comment>
<evidence type="ECO:0000256" key="5">
    <source>
        <dbReference type="ARBA" id="ARBA00034489"/>
    </source>
</evidence>
<dbReference type="AlphaFoldDB" id="A0A1Q3BKT5"/>
<sequence length="365" mass="41028">MLTHVGTRIRSSTRNNPFYSILSINLLHKQTTLNLRHPKTLKMALPPQSKPKRPTCPSCSKPASLCICTRIRIQGLENSVSVTILQHKLETNHALNSARIAKIGFKNITAATVFDVNFEARFFIRLLEPGHCSNSGHNGVKSCDSDEVLDIEGSQKPVFEDVDGVDEEPVISATIGKYGVINDFGNVWMMEKDLQSPNFDQILRCRTAVDELAKGFIVKKIQKRQLSGSMELEEYEELELTIPPGSLLLFPSDKAVGIDGLKALNFEVKNLIVLDGTWSKANRMYKENPWLKLLPHLRLDLNKRSLYSEVRQQPKAGCLSTIESIVYALQAVGDNREPEGLDNLLEVFELMVGDQRRCKNERLSK</sequence>
<evidence type="ECO:0000259" key="7">
    <source>
        <dbReference type="SMART" id="SM01144"/>
    </source>
</evidence>
<dbReference type="GO" id="GO:0016432">
    <property type="term" value="F:tRNA-uridine aminocarboxypropyltransferase activity"/>
    <property type="evidence" value="ECO:0007669"/>
    <property type="project" value="UniProtKB-EC"/>
</dbReference>
<dbReference type="Pfam" id="PF03942">
    <property type="entry name" value="DTW"/>
    <property type="match status" value="2"/>
</dbReference>
<dbReference type="OrthoDB" id="408541at2759"/>
<dbReference type="Proteomes" id="UP000187406">
    <property type="component" value="Unassembled WGS sequence"/>
</dbReference>
<evidence type="ECO:0000256" key="6">
    <source>
        <dbReference type="ARBA" id="ARBA00048718"/>
    </source>
</evidence>
<organism evidence="8 9">
    <name type="scientific">Cephalotus follicularis</name>
    <name type="common">Albany pitcher plant</name>
    <dbReference type="NCBI Taxonomy" id="3775"/>
    <lineage>
        <taxon>Eukaryota</taxon>
        <taxon>Viridiplantae</taxon>
        <taxon>Streptophyta</taxon>
        <taxon>Embryophyta</taxon>
        <taxon>Tracheophyta</taxon>
        <taxon>Spermatophyta</taxon>
        <taxon>Magnoliopsida</taxon>
        <taxon>eudicotyledons</taxon>
        <taxon>Gunneridae</taxon>
        <taxon>Pentapetalae</taxon>
        <taxon>rosids</taxon>
        <taxon>fabids</taxon>
        <taxon>Oxalidales</taxon>
        <taxon>Cephalotaceae</taxon>
        <taxon>Cephalotus</taxon>
    </lineage>
</organism>
<dbReference type="PANTHER" id="PTHR21392:SF0">
    <property type="entry name" value="TRNA-URIDINE AMINOCARBOXYPROPYLTRANSFERASE 2"/>
    <property type="match status" value="1"/>
</dbReference>